<dbReference type="PANTHER" id="PTHR12919:SF20">
    <property type="entry name" value="SMALL RIBOSOMAL SUBUNIT PROTEIN BS16M"/>
    <property type="match status" value="1"/>
</dbReference>
<dbReference type="HAMAP" id="MF_00385">
    <property type="entry name" value="Ribosomal_bS16"/>
    <property type="match status" value="1"/>
</dbReference>
<reference evidence="8 9" key="3">
    <citation type="submission" date="2018-07" db="EMBL/GenBank/DDBJ databases">
        <title>Genome sequences of six Lactobacillus spp. isolated from bumble bee guts.</title>
        <authorList>
            <person name="Motta E.V.S."/>
            <person name="Moran N.A."/>
        </authorList>
    </citation>
    <scope>NUCLEOTIDE SEQUENCE [LARGE SCALE GENOMIC DNA]</scope>
    <source>
        <strain evidence="4 9">BI-4G</strain>
        <strain evidence="5 8">OCC3</strain>
    </source>
</reference>
<dbReference type="Gene3D" id="3.30.1320.10">
    <property type="match status" value="1"/>
</dbReference>
<evidence type="ECO:0000256" key="2">
    <source>
        <dbReference type="ARBA" id="ARBA00023274"/>
    </source>
</evidence>
<evidence type="ECO:0000313" key="4">
    <source>
        <dbReference type="EMBL" id="RHW52807.1"/>
    </source>
</evidence>
<keyword evidence="2 3" id="KW-0687">Ribonucleoprotein</keyword>
<dbReference type="Proteomes" id="UP000283380">
    <property type="component" value="Unassembled WGS sequence"/>
</dbReference>
<dbReference type="GO" id="GO:0006412">
    <property type="term" value="P:translation"/>
    <property type="evidence" value="ECO:0007669"/>
    <property type="project" value="UniProtKB-UniRule"/>
</dbReference>
<evidence type="ECO:0000313" key="9">
    <source>
        <dbReference type="Proteomes" id="UP000283380"/>
    </source>
</evidence>
<dbReference type="InterPro" id="IPR023803">
    <property type="entry name" value="Ribosomal_bS16_dom_sf"/>
</dbReference>
<protein>
    <recommendedName>
        <fullName evidence="3">Small ribosomal subunit protein bS16</fullName>
    </recommendedName>
</protein>
<evidence type="ECO:0000313" key="6">
    <source>
        <dbReference type="EMBL" id="SFD40427.1"/>
    </source>
</evidence>
<accession>A0A1I1S249</accession>
<dbReference type="EMBL" id="FOMN01000003">
    <property type="protein sequence ID" value="SFD40427.1"/>
    <property type="molecule type" value="Genomic_DNA"/>
</dbReference>
<sequence>MSVKIRMRRMGAKRKPFYRIVVADSRMPRDGRFIEEVGYYNPVSEPKELKLDEDKIFEWLKKGAQPSDTVRSLLSSAGLMKKLHDSKFNK</sequence>
<proteinExistence type="inferred from homology"/>
<keyword evidence="9" id="KW-1185">Reference proteome</keyword>
<reference evidence="6" key="1">
    <citation type="submission" date="2016-10" db="EMBL/GenBank/DDBJ databases">
        <authorList>
            <person name="de Groot N.N."/>
        </authorList>
    </citation>
    <scope>NUCLEOTIDE SEQUENCE [LARGE SCALE GENOMIC DNA]</scope>
    <source>
        <strain evidence="6">R-53102</strain>
    </source>
</reference>
<evidence type="ECO:0000256" key="1">
    <source>
        <dbReference type="ARBA" id="ARBA00022980"/>
    </source>
</evidence>
<dbReference type="Proteomes" id="UP000265862">
    <property type="component" value="Unassembled WGS sequence"/>
</dbReference>
<dbReference type="NCBIfam" id="TIGR00002">
    <property type="entry name" value="S16"/>
    <property type="match status" value="1"/>
</dbReference>
<dbReference type="SUPFAM" id="SSF54565">
    <property type="entry name" value="Ribosomal protein S16"/>
    <property type="match status" value="1"/>
</dbReference>
<dbReference type="GO" id="GO:0005737">
    <property type="term" value="C:cytoplasm"/>
    <property type="evidence" value="ECO:0007669"/>
    <property type="project" value="UniProtKB-ARBA"/>
</dbReference>
<dbReference type="Proteomes" id="UP000199599">
    <property type="component" value="Unassembled WGS sequence"/>
</dbReference>
<dbReference type="GO" id="GO:0003735">
    <property type="term" value="F:structural constituent of ribosome"/>
    <property type="evidence" value="ECO:0007669"/>
    <property type="project" value="InterPro"/>
</dbReference>
<evidence type="ECO:0000256" key="3">
    <source>
        <dbReference type="HAMAP-Rule" id="MF_00385"/>
    </source>
</evidence>
<organism evidence="6 7">
    <name type="scientific">Lactobacillus bombicola</name>
    <dbReference type="NCBI Taxonomy" id="1505723"/>
    <lineage>
        <taxon>Bacteria</taxon>
        <taxon>Bacillati</taxon>
        <taxon>Bacillota</taxon>
        <taxon>Bacilli</taxon>
        <taxon>Lactobacillales</taxon>
        <taxon>Lactobacillaceae</taxon>
        <taxon>Lactobacillus</taxon>
    </lineage>
</organism>
<dbReference type="FunFam" id="3.30.1320.10:FF:000002">
    <property type="entry name" value="30S ribosomal protein S16"/>
    <property type="match status" value="1"/>
</dbReference>
<evidence type="ECO:0000313" key="7">
    <source>
        <dbReference type="Proteomes" id="UP000199599"/>
    </source>
</evidence>
<name>A0A1I1S249_9LACO</name>
<dbReference type="AlphaFoldDB" id="A0A1I1S249"/>
<dbReference type="EMBL" id="QOCU01000002">
    <property type="protein sequence ID" value="RHW52807.1"/>
    <property type="molecule type" value="Genomic_DNA"/>
</dbReference>
<keyword evidence="1 3" id="KW-0689">Ribosomal protein</keyword>
<comment type="similarity">
    <text evidence="3">Belongs to the bacterial ribosomal protein bS16 family.</text>
</comment>
<dbReference type="InterPro" id="IPR000307">
    <property type="entry name" value="Ribosomal_bS16"/>
</dbReference>
<dbReference type="Pfam" id="PF00886">
    <property type="entry name" value="Ribosomal_S16"/>
    <property type="match status" value="1"/>
</dbReference>
<evidence type="ECO:0000313" key="8">
    <source>
        <dbReference type="Proteomes" id="UP000265862"/>
    </source>
</evidence>
<dbReference type="STRING" id="1505723.SAMN04487792_0666"/>
<evidence type="ECO:0000313" key="5">
    <source>
        <dbReference type="EMBL" id="RHW55377.1"/>
    </source>
</evidence>
<dbReference type="RefSeq" id="WP_090092711.1">
    <property type="nucleotide sequence ID" value="NZ_CBCRVU010000003.1"/>
</dbReference>
<reference evidence="7" key="2">
    <citation type="submission" date="2016-10" db="EMBL/GenBank/DDBJ databases">
        <authorList>
            <person name="Varghese N."/>
            <person name="Submissions S."/>
        </authorList>
    </citation>
    <scope>NUCLEOTIDE SEQUENCE [LARGE SCALE GENOMIC DNA]</scope>
    <source>
        <strain evidence="7">R-53102</strain>
    </source>
</reference>
<dbReference type="GO" id="GO:0015935">
    <property type="term" value="C:small ribosomal subunit"/>
    <property type="evidence" value="ECO:0007669"/>
    <property type="project" value="TreeGrafter"/>
</dbReference>
<dbReference type="PANTHER" id="PTHR12919">
    <property type="entry name" value="30S RIBOSOMAL PROTEIN S16"/>
    <property type="match status" value="1"/>
</dbReference>
<dbReference type="EMBL" id="QOCV01000001">
    <property type="protein sequence ID" value="RHW55377.1"/>
    <property type="molecule type" value="Genomic_DNA"/>
</dbReference>
<gene>
    <name evidence="3" type="primary">rpsP</name>
    <name evidence="4" type="ORF">DS834_02650</name>
    <name evidence="5" type="ORF">DS835_00490</name>
    <name evidence="6" type="ORF">SAMN04487792_0666</name>
</gene>